<evidence type="ECO:0000313" key="2">
    <source>
        <dbReference type="EMBL" id="BAC83449.1"/>
    </source>
</evidence>
<proteinExistence type="predicted"/>
<name>Q6ZEY2_ORYSJ</name>
<dbReference type="EMBL" id="AP004307">
    <property type="protein sequence ID" value="BAC83449.1"/>
    <property type="molecule type" value="Genomic_DNA"/>
</dbReference>
<dbReference type="AlphaFoldDB" id="Q6ZEY2"/>
<dbReference type="EMBL" id="AP003826">
    <property type="protein sequence ID" value="BAD30321.1"/>
    <property type="molecule type" value="Genomic_DNA"/>
</dbReference>
<organism evidence="2 4">
    <name type="scientific">Oryza sativa subsp. japonica</name>
    <name type="common">Rice</name>
    <dbReference type="NCBI Taxonomy" id="39947"/>
    <lineage>
        <taxon>Eukaryota</taxon>
        <taxon>Viridiplantae</taxon>
        <taxon>Streptophyta</taxon>
        <taxon>Embryophyta</taxon>
        <taxon>Tracheophyta</taxon>
        <taxon>Spermatophyta</taxon>
        <taxon>Magnoliopsida</taxon>
        <taxon>Liliopsida</taxon>
        <taxon>Poales</taxon>
        <taxon>Poaceae</taxon>
        <taxon>BOP clade</taxon>
        <taxon>Oryzoideae</taxon>
        <taxon>Oryzeae</taxon>
        <taxon>Oryzinae</taxon>
        <taxon>Oryza</taxon>
        <taxon>Oryza sativa</taxon>
    </lineage>
</organism>
<accession>Q6ZEY2</accession>
<reference evidence="4" key="4">
    <citation type="journal article" date="2008" name="Nucleic Acids Res.">
        <title>The rice annotation project database (RAP-DB): 2008 update.</title>
        <authorList>
            <consortium name="The rice annotation project (RAP)"/>
        </authorList>
    </citation>
    <scope>GENOME REANNOTATION</scope>
    <source>
        <strain evidence="4">cv. Nipponbare</strain>
    </source>
</reference>
<sequence>MSVTFFPSSEPTAELHEQAATDGGGSASSGEVAGLADPGKALFDLNGIEKDWR</sequence>
<evidence type="ECO:0000256" key="1">
    <source>
        <dbReference type="SAM" id="MobiDB-lite"/>
    </source>
</evidence>
<feature type="region of interest" description="Disordered" evidence="1">
    <location>
        <begin position="1"/>
        <end position="37"/>
    </location>
</feature>
<feature type="compositionally biased region" description="Polar residues" evidence="1">
    <location>
        <begin position="1"/>
        <end position="11"/>
    </location>
</feature>
<evidence type="ECO:0000313" key="4">
    <source>
        <dbReference type="Proteomes" id="UP000000763"/>
    </source>
</evidence>
<reference evidence="2" key="2">
    <citation type="submission" date="2001-10" db="EMBL/GenBank/DDBJ databases">
        <title>Oryza sativa nipponbare(GA3) genomic DNA, chromosome 7, PAC clone:P0534H07.</title>
        <authorList>
            <person name="Sasaki T."/>
            <person name="Matsumoto T."/>
            <person name="Yamamoto K."/>
        </authorList>
    </citation>
    <scope>NUCLEOTIDE SEQUENCE</scope>
</reference>
<reference evidence="4" key="3">
    <citation type="journal article" date="2005" name="Nature">
        <title>The map-based sequence of the rice genome.</title>
        <authorList>
            <consortium name="International rice genome sequencing project (IRGSP)"/>
            <person name="Matsumoto T."/>
            <person name="Wu J."/>
            <person name="Kanamori H."/>
            <person name="Katayose Y."/>
            <person name="Fujisawa M."/>
            <person name="Namiki N."/>
            <person name="Mizuno H."/>
            <person name="Yamamoto K."/>
            <person name="Antonio B.A."/>
            <person name="Baba T."/>
            <person name="Sakata K."/>
            <person name="Nagamura Y."/>
            <person name="Aoki H."/>
            <person name="Arikawa K."/>
            <person name="Arita K."/>
            <person name="Bito T."/>
            <person name="Chiden Y."/>
            <person name="Fujitsuka N."/>
            <person name="Fukunaka R."/>
            <person name="Hamada M."/>
            <person name="Harada C."/>
            <person name="Hayashi A."/>
            <person name="Hijishita S."/>
            <person name="Honda M."/>
            <person name="Hosokawa S."/>
            <person name="Ichikawa Y."/>
            <person name="Idonuma A."/>
            <person name="Iijima M."/>
            <person name="Ikeda M."/>
            <person name="Ikeno M."/>
            <person name="Ito K."/>
            <person name="Ito S."/>
            <person name="Ito T."/>
            <person name="Ito Y."/>
            <person name="Ito Y."/>
            <person name="Iwabuchi A."/>
            <person name="Kamiya K."/>
            <person name="Karasawa W."/>
            <person name="Kurita K."/>
            <person name="Katagiri S."/>
            <person name="Kikuta A."/>
            <person name="Kobayashi H."/>
            <person name="Kobayashi N."/>
            <person name="Machita K."/>
            <person name="Maehara T."/>
            <person name="Masukawa M."/>
            <person name="Mizubayashi T."/>
            <person name="Mukai Y."/>
            <person name="Nagasaki H."/>
            <person name="Nagata Y."/>
            <person name="Naito S."/>
            <person name="Nakashima M."/>
            <person name="Nakama Y."/>
            <person name="Nakamichi Y."/>
            <person name="Nakamura M."/>
            <person name="Meguro A."/>
            <person name="Negishi M."/>
            <person name="Ohta I."/>
            <person name="Ohta T."/>
            <person name="Okamoto M."/>
            <person name="Ono N."/>
            <person name="Saji S."/>
            <person name="Sakaguchi M."/>
            <person name="Sakai K."/>
            <person name="Shibata M."/>
            <person name="Shimokawa T."/>
            <person name="Song J."/>
            <person name="Takazaki Y."/>
            <person name="Terasawa K."/>
            <person name="Tsugane M."/>
            <person name="Tsuji K."/>
            <person name="Ueda S."/>
            <person name="Waki K."/>
            <person name="Yamagata H."/>
            <person name="Yamamoto M."/>
            <person name="Yamamoto S."/>
            <person name="Yamane H."/>
            <person name="Yoshiki S."/>
            <person name="Yoshihara R."/>
            <person name="Yukawa K."/>
            <person name="Zhong H."/>
            <person name="Yano M."/>
            <person name="Yuan Q."/>
            <person name="Ouyang S."/>
            <person name="Liu J."/>
            <person name="Jones K.M."/>
            <person name="Gansberger K."/>
            <person name="Moffat K."/>
            <person name="Hill J."/>
            <person name="Bera J."/>
            <person name="Fadrosh D."/>
            <person name="Jin S."/>
            <person name="Johri S."/>
            <person name="Kim M."/>
            <person name="Overton L."/>
            <person name="Reardon M."/>
            <person name="Tsitrin T."/>
            <person name="Vuong H."/>
            <person name="Weaver B."/>
            <person name="Ciecko A."/>
            <person name="Tallon L."/>
            <person name="Jackson J."/>
            <person name="Pai G."/>
            <person name="Aken S.V."/>
            <person name="Utterback T."/>
            <person name="Reidmuller S."/>
            <person name="Feldblyum T."/>
            <person name="Hsiao J."/>
            <person name="Zismann V."/>
            <person name="Iobst S."/>
            <person name="de Vazeille A.R."/>
            <person name="Buell C.R."/>
            <person name="Ying K."/>
            <person name="Li Y."/>
            <person name="Lu T."/>
            <person name="Huang Y."/>
            <person name="Zhao Q."/>
            <person name="Feng Q."/>
            <person name="Zhang L."/>
            <person name="Zhu J."/>
            <person name="Weng Q."/>
            <person name="Mu J."/>
            <person name="Lu Y."/>
            <person name="Fan D."/>
            <person name="Liu Y."/>
            <person name="Guan J."/>
            <person name="Zhang Y."/>
            <person name="Yu S."/>
            <person name="Liu X."/>
            <person name="Zhang Y."/>
            <person name="Hong G."/>
            <person name="Han B."/>
            <person name="Choisne N."/>
            <person name="Demange N."/>
            <person name="Orjeda G."/>
            <person name="Samain S."/>
            <person name="Cattolico L."/>
            <person name="Pelletier E."/>
            <person name="Couloux A."/>
            <person name="Segurens B."/>
            <person name="Wincker P."/>
            <person name="D'Hont A."/>
            <person name="Scarpelli C."/>
            <person name="Weissenbach J."/>
            <person name="Salanoubat M."/>
            <person name="Quetier F."/>
            <person name="Yu Y."/>
            <person name="Kim H.R."/>
            <person name="Rambo T."/>
            <person name="Currie J."/>
            <person name="Collura K."/>
            <person name="Luo M."/>
            <person name="Yang T."/>
            <person name="Ammiraju J.S.S."/>
            <person name="Engler F."/>
            <person name="Soderlund C."/>
            <person name="Wing R.A."/>
            <person name="Palmer L.E."/>
            <person name="de la Bastide M."/>
            <person name="Spiegel L."/>
            <person name="Nascimento L."/>
            <person name="Zutavern T."/>
            <person name="O'Shaughnessy A."/>
            <person name="Dike S."/>
            <person name="Dedhia N."/>
            <person name="Preston R."/>
            <person name="Balija V."/>
            <person name="McCombie W.R."/>
            <person name="Chow T."/>
            <person name="Chen H."/>
            <person name="Chung M."/>
            <person name="Chen C."/>
            <person name="Shaw J."/>
            <person name="Wu H."/>
            <person name="Hsiao K."/>
            <person name="Chao Y."/>
            <person name="Chu M."/>
            <person name="Cheng C."/>
            <person name="Hour A."/>
            <person name="Lee P."/>
            <person name="Lin S."/>
            <person name="Lin Y."/>
            <person name="Liou J."/>
            <person name="Liu S."/>
            <person name="Hsing Y."/>
            <person name="Raghuvanshi S."/>
            <person name="Mohanty A."/>
            <person name="Bharti A.K."/>
            <person name="Gaur A."/>
            <person name="Gupta V."/>
            <person name="Kumar D."/>
            <person name="Ravi V."/>
            <person name="Vij S."/>
            <person name="Kapur A."/>
            <person name="Khurana P."/>
            <person name="Khurana P."/>
            <person name="Khurana J.P."/>
            <person name="Tyagi A.K."/>
            <person name="Gaikwad K."/>
            <person name="Singh A."/>
            <person name="Dalal V."/>
            <person name="Srivastava S."/>
            <person name="Dixit A."/>
            <person name="Pal A.K."/>
            <person name="Ghazi I.A."/>
            <person name="Yadav M."/>
            <person name="Pandit A."/>
            <person name="Bhargava A."/>
            <person name="Sureshbabu K."/>
            <person name="Batra K."/>
            <person name="Sharma T.R."/>
            <person name="Mohapatra T."/>
            <person name="Singh N.K."/>
            <person name="Messing J."/>
            <person name="Nelson A.B."/>
            <person name="Fuks G."/>
            <person name="Kavchok S."/>
            <person name="Keizer G."/>
            <person name="Linton E."/>
            <person name="Llaca V."/>
            <person name="Song R."/>
            <person name="Tanyolac B."/>
            <person name="Young S."/>
            <person name="Ho-Il K."/>
            <person name="Hahn J.H."/>
            <person name="Sangsakoo G."/>
            <person name="Vanavichit A."/>
            <person name="de Mattos Luiz.A.T."/>
            <person name="Zimmer P.D."/>
            <person name="Malone G."/>
            <person name="Dellagostin O."/>
            <person name="de Oliveira A.C."/>
            <person name="Bevan M."/>
            <person name="Bancroft I."/>
            <person name="Minx P."/>
            <person name="Cordum H."/>
            <person name="Wilson R."/>
            <person name="Cheng Z."/>
            <person name="Jin W."/>
            <person name="Jiang J."/>
            <person name="Leong S.A."/>
            <person name="Iwama H."/>
            <person name="Gojobori T."/>
            <person name="Itoh T."/>
            <person name="Niimura Y."/>
            <person name="Fujii Y."/>
            <person name="Habara T."/>
            <person name="Sakai H."/>
            <person name="Sato Y."/>
            <person name="Wilson G."/>
            <person name="Kumar K."/>
            <person name="McCouch S."/>
            <person name="Juretic N."/>
            <person name="Hoen D."/>
            <person name="Wright S."/>
            <person name="Bruskiewich R."/>
            <person name="Bureau T."/>
            <person name="Miyao A."/>
            <person name="Hirochika H."/>
            <person name="Nishikawa T."/>
            <person name="Kadowaki K."/>
            <person name="Sugiura M."/>
            <person name="Burr B."/>
            <person name="Sasaki T."/>
        </authorList>
    </citation>
    <scope>NUCLEOTIDE SEQUENCE [LARGE SCALE GENOMIC DNA]</scope>
    <source>
        <strain evidence="4">cv. Nipponbare</strain>
    </source>
</reference>
<gene>
    <name evidence="3" type="primary">OJ1361_E02.106</name>
    <name evidence="2" type="ORF">P0534H07.38</name>
</gene>
<dbReference type="Proteomes" id="UP000000763">
    <property type="component" value="Chromosome 7"/>
</dbReference>
<reference evidence="3" key="1">
    <citation type="submission" date="2001-07" db="EMBL/GenBank/DDBJ databases">
        <title>Oryza sativa nipponbare(GA3) genomic DNA, chromosome 7, BAC clone:OJ1361_E02.</title>
        <authorList>
            <person name="Sasaki T."/>
            <person name="Matsumoto T."/>
            <person name="Yamamoto K."/>
        </authorList>
    </citation>
    <scope>NUCLEOTIDE SEQUENCE</scope>
</reference>
<evidence type="ECO:0000313" key="3">
    <source>
        <dbReference type="EMBL" id="BAD30321.1"/>
    </source>
</evidence>
<protein>
    <submittedName>
        <fullName evidence="2">Uncharacterized protein</fullName>
    </submittedName>
</protein>